<dbReference type="Gene3D" id="1.10.10.10">
    <property type="entry name" value="Winged helix-like DNA-binding domain superfamily/Winged helix DNA-binding domain"/>
    <property type="match status" value="1"/>
</dbReference>
<dbReference type="Pfam" id="PF13191">
    <property type="entry name" value="AAA_16"/>
    <property type="match status" value="1"/>
</dbReference>
<comment type="caution">
    <text evidence="5">The sequence shown here is derived from an EMBL/GenBank/DDBJ whole genome shotgun (WGS) entry which is preliminary data.</text>
</comment>
<dbReference type="Proteomes" id="UP000838686">
    <property type="component" value="Unassembled WGS sequence"/>
</dbReference>
<gene>
    <name evidence="5" type="primary">malT_3</name>
    <name evidence="5" type="ORF">PAECIP111893_01551</name>
</gene>
<feature type="domain" description="HTH luxR-type" evidence="4">
    <location>
        <begin position="624"/>
        <end position="689"/>
    </location>
</feature>
<evidence type="ECO:0000313" key="5">
    <source>
        <dbReference type="EMBL" id="CAH1200744.1"/>
    </source>
</evidence>
<dbReference type="SUPFAM" id="SSF46894">
    <property type="entry name" value="C-terminal effector domain of the bipartite response regulators"/>
    <property type="match status" value="1"/>
</dbReference>
<dbReference type="InterPro" id="IPR041664">
    <property type="entry name" value="AAA_16"/>
</dbReference>
<dbReference type="InterPro" id="IPR036388">
    <property type="entry name" value="WH-like_DNA-bd_sf"/>
</dbReference>
<dbReference type="InterPro" id="IPR000792">
    <property type="entry name" value="Tscrpt_reg_LuxR_C"/>
</dbReference>
<keyword evidence="6" id="KW-1185">Reference proteome</keyword>
<organism evidence="5 6">
    <name type="scientific">Paenibacillus plantiphilus</name>
    <dbReference type="NCBI Taxonomy" id="2905650"/>
    <lineage>
        <taxon>Bacteria</taxon>
        <taxon>Bacillati</taxon>
        <taxon>Bacillota</taxon>
        <taxon>Bacilli</taxon>
        <taxon>Bacillales</taxon>
        <taxon>Paenibacillaceae</taxon>
        <taxon>Paenibacillus</taxon>
    </lineage>
</organism>
<dbReference type="InterPro" id="IPR016032">
    <property type="entry name" value="Sig_transdc_resp-reg_C-effctor"/>
</dbReference>
<dbReference type="EMBL" id="CAKMMF010000006">
    <property type="protein sequence ID" value="CAH1200744.1"/>
    <property type="molecule type" value="Genomic_DNA"/>
</dbReference>
<dbReference type="PROSITE" id="PS00622">
    <property type="entry name" value="HTH_LUXR_1"/>
    <property type="match status" value="1"/>
</dbReference>
<evidence type="ECO:0000313" key="6">
    <source>
        <dbReference type="Proteomes" id="UP000838686"/>
    </source>
</evidence>
<name>A0ABN8G661_9BACL</name>
<evidence type="ECO:0000259" key="4">
    <source>
        <dbReference type="PROSITE" id="PS50043"/>
    </source>
</evidence>
<dbReference type="Pfam" id="PF00196">
    <property type="entry name" value="GerE"/>
    <property type="match status" value="1"/>
</dbReference>
<reference evidence="5" key="1">
    <citation type="submission" date="2022-01" db="EMBL/GenBank/DDBJ databases">
        <authorList>
            <person name="Criscuolo A."/>
        </authorList>
    </citation>
    <scope>NUCLEOTIDE SEQUENCE</scope>
    <source>
        <strain evidence="5">CIP111893</strain>
    </source>
</reference>
<dbReference type="Gene3D" id="3.40.50.300">
    <property type="entry name" value="P-loop containing nucleotide triphosphate hydrolases"/>
    <property type="match status" value="1"/>
</dbReference>
<protein>
    <submittedName>
        <fullName evidence="5">HTH-type transcriptional regulator MalT</fullName>
    </submittedName>
</protein>
<proteinExistence type="predicted"/>
<dbReference type="PANTHER" id="PTHR44688:SF16">
    <property type="entry name" value="DNA-BINDING TRANSCRIPTIONAL ACTIVATOR DEVR_DOSR"/>
    <property type="match status" value="1"/>
</dbReference>
<evidence type="ECO:0000256" key="3">
    <source>
        <dbReference type="ARBA" id="ARBA00023163"/>
    </source>
</evidence>
<accession>A0ABN8G661</accession>
<evidence type="ECO:0000256" key="1">
    <source>
        <dbReference type="ARBA" id="ARBA00023015"/>
    </source>
</evidence>
<dbReference type="RefSeq" id="WP_236339887.1">
    <property type="nucleotide sequence ID" value="NZ_CAKMMF010000006.1"/>
</dbReference>
<keyword evidence="1" id="KW-0805">Transcription regulation</keyword>
<dbReference type="PROSITE" id="PS50043">
    <property type="entry name" value="HTH_LUXR_2"/>
    <property type="match status" value="1"/>
</dbReference>
<keyword evidence="3" id="KW-0804">Transcription</keyword>
<dbReference type="CDD" id="cd06170">
    <property type="entry name" value="LuxR_C_like"/>
    <property type="match status" value="1"/>
</dbReference>
<sequence>MKESERLEQLESLMLVGRGHELQSFAAILGDETFSHKIINVYGTAGIGKSFLLDEFGRQARMAGACPITIDCEHLVKTPEAFCRAILQVLDRSAANASSTTSADIAEQCIRTLNGSSPGRIVLFIDVYEQLAAMDHWLRDYFLKQLNRSILIVIAGRHTLSEAWFVSPVWRQFIHRMPLTELDFQSVERYAGCSSISDNERIQQIWRHSKGHPLTMSLVTYISQQLDMNETNTPLEDYGSLPYIVNQWLREVPDDSQRTLVETAALLRFFNQESLSFVMDRDIALSEFHQLIRCSFVRKVDNGWTVHALMRELINRELMSRSPGLFEDRRTRVLLYYYDKLLHASNPLAVEQEATELLYVIGDAALRAFIHWFDMSPSRFNHVGKADKGEMEAYMQRRHSEAKDIRIELNDPHTNRCFDISITAEESGYTLRDLKLDALIALDCDVFWTMKDASGAMIGLAVIIPINRRTLPYLQQSMRSAPFFNSLTPEQTKAMAVPETSRSGWFIETIDTLDFGDPMQQAATGHLLYAMMLTGELIVESPAPFPYFIMAHESLGFERVQHATHDGYDGVTPTPTFVFNWKGEQFIHHIHQILNQTELGRKLLSTKVAEEEPARHAVLPMVDPILAHPDLTPREKDVAKLLEQGLTNAEIASELYVSEITVKKHMTSMLGKLNASNRTQLLKKLLEPSL</sequence>
<dbReference type="PRINTS" id="PR00038">
    <property type="entry name" value="HTHLUXR"/>
</dbReference>
<dbReference type="SUPFAM" id="SSF52540">
    <property type="entry name" value="P-loop containing nucleoside triphosphate hydrolases"/>
    <property type="match status" value="1"/>
</dbReference>
<dbReference type="InterPro" id="IPR027417">
    <property type="entry name" value="P-loop_NTPase"/>
</dbReference>
<dbReference type="SMART" id="SM00421">
    <property type="entry name" value="HTH_LUXR"/>
    <property type="match status" value="1"/>
</dbReference>
<dbReference type="PANTHER" id="PTHR44688">
    <property type="entry name" value="DNA-BINDING TRANSCRIPTIONAL ACTIVATOR DEVR_DOSR"/>
    <property type="match status" value="1"/>
</dbReference>
<evidence type="ECO:0000256" key="2">
    <source>
        <dbReference type="ARBA" id="ARBA00023125"/>
    </source>
</evidence>
<keyword evidence="2" id="KW-0238">DNA-binding</keyword>